<feature type="domain" description="N-acetyltransferase" evidence="3">
    <location>
        <begin position="4"/>
        <end position="163"/>
    </location>
</feature>
<dbReference type="InterPro" id="IPR000182">
    <property type="entry name" value="GNAT_dom"/>
</dbReference>
<dbReference type="Gene3D" id="3.40.630.30">
    <property type="match status" value="1"/>
</dbReference>
<dbReference type="RefSeq" id="WP_341597650.1">
    <property type="nucleotide sequence ID" value="NZ_JBAKAZ010000025.1"/>
</dbReference>
<dbReference type="CDD" id="cd04301">
    <property type="entry name" value="NAT_SF"/>
    <property type="match status" value="1"/>
</dbReference>
<comment type="caution">
    <text evidence="4">The sequence shown here is derived from an EMBL/GenBank/DDBJ whole genome shotgun (WGS) entry which is preliminary data.</text>
</comment>
<evidence type="ECO:0000259" key="3">
    <source>
        <dbReference type="PROSITE" id="PS51186"/>
    </source>
</evidence>
<reference evidence="4 5" key="1">
    <citation type="submission" date="2024-02" db="EMBL/GenBank/DDBJ databases">
        <title>Bacteria isolated from the canopy kelp, Nereocystis luetkeana.</title>
        <authorList>
            <person name="Pfister C.A."/>
            <person name="Younker I.T."/>
            <person name="Light S.H."/>
        </authorList>
    </citation>
    <scope>NUCLEOTIDE SEQUENCE [LARGE SCALE GENOMIC DNA]</scope>
    <source>
        <strain evidence="4 5">TI.1.05</strain>
    </source>
</reference>
<keyword evidence="2" id="KW-0012">Acyltransferase</keyword>
<sequence length="163" mass="18401">MSELSFREAITSDVDRCFEIESMAYAGEEAATKEKILLRIQTYPTGFIVLENQDEIIGFINCGTTDNVVLSDEEFKALVGHDPAGKYVVVMSVVVDPKYQRKGMASRLLTEFIKRMKALHKSEIYLICQSEFIPLYAKHDFVLLGESDSSHGGLKWHEMSLSL</sequence>
<gene>
    <name evidence="4" type="ORF">V6256_08200</name>
</gene>
<proteinExistence type="predicted"/>
<dbReference type="InterPro" id="IPR016181">
    <property type="entry name" value="Acyl_CoA_acyltransferase"/>
</dbReference>
<evidence type="ECO:0000256" key="2">
    <source>
        <dbReference type="ARBA" id="ARBA00023315"/>
    </source>
</evidence>
<dbReference type="PANTHER" id="PTHR10908">
    <property type="entry name" value="SEROTONIN N-ACETYLTRANSFERASE"/>
    <property type="match status" value="1"/>
</dbReference>
<dbReference type="InterPro" id="IPR051635">
    <property type="entry name" value="SNAT-like"/>
</dbReference>
<dbReference type="Pfam" id="PF00583">
    <property type="entry name" value="Acetyltransf_1"/>
    <property type="match status" value="1"/>
</dbReference>
<dbReference type="EMBL" id="JBAKAZ010000025">
    <property type="protein sequence ID" value="MEL0629589.1"/>
    <property type="molecule type" value="Genomic_DNA"/>
</dbReference>
<organism evidence="4 5">
    <name type="scientific">Psychromonas aquatilis</name>
    <dbReference type="NCBI Taxonomy" id="2005072"/>
    <lineage>
        <taxon>Bacteria</taxon>
        <taxon>Pseudomonadati</taxon>
        <taxon>Pseudomonadota</taxon>
        <taxon>Gammaproteobacteria</taxon>
        <taxon>Alteromonadales</taxon>
        <taxon>Psychromonadaceae</taxon>
        <taxon>Psychromonas</taxon>
    </lineage>
</organism>
<evidence type="ECO:0000256" key="1">
    <source>
        <dbReference type="ARBA" id="ARBA00022679"/>
    </source>
</evidence>
<dbReference type="SUPFAM" id="SSF55729">
    <property type="entry name" value="Acyl-CoA N-acyltransferases (Nat)"/>
    <property type="match status" value="1"/>
</dbReference>
<dbReference type="Proteomes" id="UP001369082">
    <property type="component" value="Unassembled WGS sequence"/>
</dbReference>
<dbReference type="PANTHER" id="PTHR10908:SF0">
    <property type="entry name" value="SEROTONIN N-ACETYLTRANSFERASE"/>
    <property type="match status" value="1"/>
</dbReference>
<evidence type="ECO:0000313" key="5">
    <source>
        <dbReference type="Proteomes" id="UP001369082"/>
    </source>
</evidence>
<keyword evidence="1" id="KW-0808">Transferase</keyword>
<dbReference type="PROSITE" id="PS51186">
    <property type="entry name" value="GNAT"/>
    <property type="match status" value="1"/>
</dbReference>
<protein>
    <submittedName>
        <fullName evidence="4">GNAT family N-acetyltransferase</fullName>
    </submittedName>
</protein>
<name>A0ABU9GQK3_9GAMM</name>
<evidence type="ECO:0000313" key="4">
    <source>
        <dbReference type="EMBL" id="MEL0629589.1"/>
    </source>
</evidence>
<accession>A0ABU9GQK3</accession>
<keyword evidence="5" id="KW-1185">Reference proteome</keyword>